<gene>
    <name evidence="1" type="ordered locus">VIT_10s0116g01080</name>
</gene>
<protein>
    <submittedName>
        <fullName evidence="1">Uncharacterized protein</fullName>
    </submittedName>
</protein>
<dbReference type="AlphaFoldDB" id="F6GVI2"/>
<dbReference type="PaxDb" id="29760-VIT_10s0116g01080.t01"/>
<proteinExistence type="predicted"/>
<sequence>MQTLLKAGCLSDRLIVQVSEPRYV</sequence>
<evidence type="ECO:0000313" key="1">
    <source>
        <dbReference type="EMBL" id="CCB43966.1"/>
    </source>
</evidence>
<organism evidence="1 2">
    <name type="scientific">Vitis vinifera</name>
    <name type="common">Grape</name>
    <dbReference type="NCBI Taxonomy" id="29760"/>
    <lineage>
        <taxon>Eukaryota</taxon>
        <taxon>Viridiplantae</taxon>
        <taxon>Streptophyta</taxon>
        <taxon>Embryophyta</taxon>
        <taxon>Tracheophyta</taxon>
        <taxon>Spermatophyta</taxon>
        <taxon>Magnoliopsida</taxon>
        <taxon>eudicotyledons</taxon>
        <taxon>Gunneridae</taxon>
        <taxon>Pentapetalae</taxon>
        <taxon>rosids</taxon>
        <taxon>Vitales</taxon>
        <taxon>Vitaceae</taxon>
        <taxon>Viteae</taxon>
        <taxon>Vitis</taxon>
    </lineage>
</organism>
<name>F6GVI2_VITVI</name>
<accession>F6GVI2</accession>
<keyword evidence="2" id="KW-1185">Reference proteome</keyword>
<reference evidence="2" key="1">
    <citation type="journal article" date="2007" name="Nature">
        <title>The grapevine genome sequence suggests ancestral hexaploidization in major angiosperm phyla.</title>
        <authorList>
            <consortium name="The French-Italian Public Consortium for Grapevine Genome Characterization."/>
            <person name="Jaillon O."/>
            <person name="Aury J.-M."/>
            <person name="Noel B."/>
            <person name="Policriti A."/>
            <person name="Clepet C."/>
            <person name="Casagrande A."/>
            <person name="Choisne N."/>
            <person name="Aubourg S."/>
            <person name="Vitulo N."/>
            <person name="Jubin C."/>
            <person name="Vezzi A."/>
            <person name="Legeai F."/>
            <person name="Hugueney P."/>
            <person name="Dasilva C."/>
            <person name="Horner D."/>
            <person name="Mica E."/>
            <person name="Jublot D."/>
            <person name="Poulain J."/>
            <person name="Bruyere C."/>
            <person name="Billault A."/>
            <person name="Segurens B."/>
            <person name="Gouyvenoux M."/>
            <person name="Ugarte E."/>
            <person name="Cattonaro F."/>
            <person name="Anthouard V."/>
            <person name="Vico V."/>
            <person name="Del Fabbro C."/>
            <person name="Alaux M."/>
            <person name="Di Gaspero G."/>
            <person name="Dumas V."/>
            <person name="Felice N."/>
            <person name="Paillard S."/>
            <person name="Juman I."/>
            <person name="Moroldo M."/>
            <person name="Scalabrin S."/>
            <person name="Canaguier A."/>
            <person name="Le Clainche I."/>
            <person name="Malacrida G."/>
            <person name="Durand E."/>
            <person name="Pesole G."/>
            <person name="Laucou V."/>
            <person name="Chatelet P."/>
            <person name="Merdinoglu D."/>
            <person name="Delledonne M."/>
            <person name="Pezzotti M."/>
            <person name="Lecharny A."/>
            <person name="Scarpelli C."/>
            <person name="Artiguenave F."/>
            <person name="Pe M.E."/>
            <person name="Valle G."/>
            <person name="Morgante M."/>
            <person name="Caboche M."/>
            <person name="Adam-Blondon A.-F."/>
            <person name="Weissenbach J."/>
            <person name="Quetier F."/>
            <person name="Wincker P."/>
        </authorList>
    </citation>
    <scope>NUCLEOTIDE SEQUENCE [LARGE SCALE GENOMIC DNA]</scope>
    <source>
        <strain evidence="2">cv. Pinot noir / PN40024</strain>
    </source>
</reference>
<evidence type="ECO:0000313" key="2">
    <source>
        <dbReference type="Proteomes" id="UP000009183"/>
    </source>
</evidence>
<dbReference type="InParanoid" id="F6GVI2"/>
<dbReference type="HOGENOM" id="CLU_3421737_0_0_1"/>
<dbReference type="Proteomes" id="UP000009183">
    <property type="component" value="Chromosome 10, unordered"/>
</dbReference>
<dbReference type="EMBL" id="FN594953">
    <property type="protein sequence ID" value="CCB43966.1"/>
    <property type="molecule type" value="Genomic_DNA"/>
</dbReference>